<gene>
    <name evidence="3" type="ORF">SAMN05216216_101188</name>
</gene>
<dbReference type="Proteomes" id="UP000199008">
    <property type="component" value="Unassembled WGS sequence"/>
</dbReference>
<dbReference type="InterPro" id="IPR011249">
    <property type="entry name" value="Metalloenz_LuxS/M16"/>
</dbReference>
<feature type="domain" description="Peptidase M16 N-terminal" evidence="1">
    <location>
        <begin position="61"/>
        <end position="148"/>
    </location>
</feature>
<dbReference type="PANTHER" id="PTHR11851:SF134">
    <property type="entry name" value="ZINC-DEPENDENT PROTEASE"/>
    <property type="match status" value="1"/>
</dbReference>
<dbReference type="EMBL" id="FNFY01000001">
    <property type="protein sequence ID" value="SDK24583.1"/>
    <property type="molecule type" value="Genomic_DNA"/>
</dbReference>
<organism evidence="3 4">
    <name type="scientific">Lacicoccus qingdaonensis</name>
    <dbReference type="NCBI Taxonomy" id="576118"/>
    <lineage>
        <taxon>Bacteria</taxon>
        <taxon>Bacillati</taxon>
        <taxon>Bacillota</taxon>
        <taxon>Bacilli</taxon>
        <taxon>Bacillales</taxon>
        <taxon>Salinicoccaceae</taxon>
        <taxon>Lacicoccus</taxon>
    </lineage>
</organism>
<feature type="domain" description="Peptidase M16 C-terminal" evidence="2">
    <location>
        <begin position="180"/>
        <end position="351"/>
    </location>
</feature>
<keyword evidence="4" id="KW-1185">Reference proteome</keyword>
<dbReference type="NCBIfam" id="NF047421">
    <property type="entry name" value="YfmH_fam"/>
    <property type="match status" value="1"/>
</dbReference>
<evidence type="ECO:0000313" key="3">
    <source>
        <dbReference type="EMBL" id="SDK24583.1"/>
    </source>
</evidence>
<dbReference type="Pfam" id="PF00675">
    <property type="entry name" value="Peptidase_M16"/>
    <property type="match status" value="1"/>
</dbReference>
<name>A0A1G9ABG6_9BACL</name>
<dbReference type="Gene3D" id="3.30.830.10">
    <property type="entry name" value="Metalloenzyme, LuxS/M16 peptidase-like"/>
    <property type="match status" value="2"/>
</dbReference>
<dbReference type="Pfam" id="PF05193">
    <property type="entry name" value="Peptidase_M16_C"/>
    <property type="match status" value="1"/>
</dbReference>
<sequence length="433" mass="50791">MRHIEYKEIDENVYQETLDNGLEVFIIQKSGYNKKFVTYTTKYGSIDNHFKVNGKEHQVPDGIAHFLEHKMFEKEDGDVFDLFAKGGANANAFTSYDRTSYLFSTTEDFYKNLTLLMDMVEKPYFTEETVEREIGIINEEIKMYQDNPGYRLYFDTIGQMYDKLPVKIDIAGTLPSISEITKDHLYLCHDTFYHPSNMVLIMVGDFDIDEAMDFVKDHQDARGNIKPLDVKRLLPYEQRDVVKPKHNLYLDVAETKVMLGFKNEKIDSDKERLTRDLAMMFGLDMVFGEQSDYYYEMLEQGIIDDSFNFAHNEEKDFAHILMTTQTDDPEKFTHTILEIIEDIKNKDIFEEDKLINQKREVLGDYLSSLNSPEYIANQYTKYHLDGYDLYQLPEIIEMITVDDIKNYIFDALDPEYMVECVLQPEDEKVSADD</sequence>
<proteinExistence type="predicted"/>
<dbReference type="InterPro" id="IPR011765">
    <property type="entry name" value="Pept_M16_N"/>
</dbReference>
<dbReference type="SUPFAM" id="SSF63411">
    <property type="entry name" value="LuxS/MPP-like metallohydrolase"/>
    <property type="match status" value="2"/>
</dbReference>
<dbReference type="InterPro" id="IPR007863">
    <property type="entry name" value="Peptidase_M16_C"/>
</dbReference>
<dbReference type="GO" id="GO:0046872">
    <property type="term" value="F:metal ion binding"/>
    <property type="evidence" value="ECO:0007669"/>
    <property type="project" value="InterPro"/>
</dbReference>
<accession>A0A1G9ABG6</accession>
<dbReference type="RefSeq" id="WP_092983744.1">
    <property type="nucleotide sequence ID" value="NZ_FNFY01000001.1"/>
</dbReference>
<dbReference type="InterPro" id="IPR050361">
    <property type="entry name" value="MPP/UQCRC_Complex"/>
</dbReference>
<protein>
    <submittedName>
        <fullName evidence="3">Predicted Zn-dependent peptidase</fullName>
    </submittedName>
</protein>
<evidence type="ECO:0000259" key="2">
    <source>
        <dbReference type="Pfam" id="PF05193"/>
    </source>
</evidence>
<dbReference type="OrthoDB" id="9811314at2"/>
<evidence type="ECO:0000313" key="4">
    <source>
        <dbReference type="Proteomes" id="UP000199008"/>
    </source>
</evidence>
<dbReference type="STRING" id="576118.SAMN05216216_101188"/>
<dbReference type="PANTHER" id="PTHR11851">
    <property type="entry name" value="METALLOPROTEASE"/>
    <property type="match status" value="1"/>
</dbReference>
<dbReference type="AlphaFoldDB" id="A0A1G9ABG6"/>
<reference evidence="4" key="1">
    <citation type="submission" date="2016-10" db="EMBL/GenBank/DDBJ databases">
        <authorList>
            <person name="Varghese N."/>
            <person name="Submissions S."/>
        </authorList>
    </citation>
    <scope>NUCLEOTIDE SEQUENCE [LARGE SCALE GENOMIC DNA]</scope>
    <source>
        <strain evidence="4">CGMCC 1.8895</strain>
    </source>
</reference>
<evidence type="ECO:0000259" key="1">
    <source>
        <dbReference type="Pfam" id="PF00675"/>
    </source>
</evidence>